<dbReference type="Gene3D" id="2.40.128.20">
    <property type="match status" value="1"/>
</dbReference>
<reference evidence="9" key="1">
    <citation type="submission" date="2025-08" db="UniProtKB">
        <authorList>
            <consortium name="RefSeq"/>
        </authorList>
    </citation>
    <scope>IDENTIFICATION</scope>
</reference>
<feature type="domain" description="Lipocalin/cytosolic fatty-acid binding" evidence="7">
    <location>
        <begin position="49"/>
        <end position="151"/>
    </location>
</feature>
<organism evidence="8 9">
    <name type="scientific">Galeopterus variegatus</name>
    <name type="common">Malayan flying lemur</name>
    <name type="synonym">Cynocephalus variegatus</name>
    <dbReference type="NCBI Taxonomy" id="482537"/>
    <lineage>
        <taxon>Eukaryota</taxon>
        <taxon>Metazoa</taxon>
        <taxon>Chordata</taxon>
        <taxon>Craniata</taxon>
        <taxon>Vertebrata</taxon>
        <taxon>Euteleostomi</taxon>
        <taxon>Mammalia</taxon>
        <taxon>Eutheria</taxon>
        <taxon>Euarchontoglires</taxon>
        <taxon>Dermoptera</taxon>
        <taxon>Cynocephalidae</taxon>
        <taxon>Galeopterus</taxon>
    </lineage>
</organism>
<feature type="chain" id="PRO_5046294258" evidence="6">
    <location>
        <begin position="19"/>
        <end position="217"/>
    </location>
</feature>
<evidence type="ECO:0000256" key="3">
    <source>
        <dbReference type="ARBA" id="ARBA00022525"/>
    </source>
</evidence>
<evidence type="ECO:0000256" key="1">
    <source>
        <dbReference type="ARBA" id="ARBA00004613"/>
    </source>
</evidence>
<dbReference type="PRINTS" id="PR01175">
    <property type="entry name" value="VNEBNERGLAND"/>
</dbReference>
<comment type="similarity">
    <text evidence="2">Belongs to the calycin superfamily. Lipocalin family.</text>
</comment>
<comment type="subcellular location">
    <subcellularLocation>
        <location evidence="1">Secreted</location>
    </subcellularLocation>
</comment>
<evidence type="ECO:0000259" key="7">
    <source>
        <dbReference type="Pfam" id="PF00061"/>
    </source>
</evidence>
<name>A0ABM0PYT4_GALVR</name>
<dbReference type="InterPro" id="IPR002345">
    <property type="entry name" value="Lipocalin"/>
</dbReference>
<evidence type="ECO:0000256" key="5">
    <source>
        <dbReference type="SAM" id="MobiDB-lite"/>
    </source>
</evidence>
<keyword evidence="3" id="KW-0964">Secreted</keyword>
<dbReference type="GeneID" id="103581155"/>
<accession>A0ABM0PYT4</accession>
<dbReference type="InterPro" id="IPR002450">
    <property type="entry name" value="von_Ebner_gland"/>
</dbReference>
<dbReference type="PANTHER" id="PTHR11430">
    <property type="entry name" value="LIPOCALIN"/>
    <property type="match status" value="1"/>
</dbReference>
<dbReference type="InterPro" id="IPR000566">
    <property type="entry name" value="Lipocln_cytosolic_FA-bd_dom"/>
</dbReference>
<evidence type="ECO:0000256" key="4">
    <source>
        <dbReference type="ARBA" id="ARBA00022729"/>
    </source>
</evidence>
<evidence type="ECO:0000313" key="9">
    <source>
        <dbReference type="RefSeq" id="XP_008561275.1"/>
    </source>
</evidence>
<dbReference type="RefSeq" id="XP_008561275.1">
    <property type="nucleotide sequence ID" value="XM_008563053.1"/>
</dbReference>
<gene>
    <name evidence="9" type="primary">LOC103581155</name>
</gene>
<protein>
    <submittedName>
        <fullName evidence="9">Odorant-binding protein 2b-like</fullName>
    </submittedName>
</protein>
<sequence>METLFLTVVLGLVAALQAQDPLSFTSEEQDRRVWAAPEEDACLGLFHVTGTWYVKAIVTDRELPEGKRPSKVSPVTVTALEGGDLETTFTIMKAGQCHQKKVLMQKTEEPGKYSTYGGKKLMYLQELPVKDHDIWYCEFHHHGKPLRIGKLMAATVAAPPEPALLQDTEPHPRLDQPLPQQQPLLPPPRLTPNKELQQQPWTRPVCKGDLGVGSLEV</sequence>
<evidence type="ECO:0000313" key="8">
    <source>
        <dbReference type="Proteomes" id="UP000694923"/>
    </source>
</evidence>
<feature type="region of interest" description="Disordered" evidence="5">
    <location>
        <begin position="163"/>
        <end position="207"/>
    </location>
</feature>
<keyword evidence="8" id="KW-1185">Reference proteome</keyword>
<dbReference type="Proteomes" id="UP000694923">
    <property type="component" value="Unplaced"/>
</dbReference>
<keyword evidence="4 6" id="KW-0732">Signal</keyword>
<dbReference type="SUPFAM" id="SSF50814">
    <property type="entry name" value="Lipocalins"/>
    <property type="match status" value="1"/>
</dbReference>
<evidence type="ECO:0000256" key="2">
    <source>
        <dbReference type="ARBA" id="ARBA00006889"/>
    </source>
</evidence>
<dbReference type="InterPro" id="IPR012674">
    <property type="entry name" value="Calycin"/>
</dbReference>
<evidence type="ECO:0000256" key="6">
    <source>
        <dbReference type="SAM" id="SignalP"/>
    </source>
</evidence>
<dbReference type="Pfam" id="PF00061">
    <property type="entry name" value="Lipocalin"/>
    <property type="match status" value="1"/>
</dbReference>
<proteinExistence type="inferred from homology"/>
<feature type="signal peptide" evidence="6">
    <location>
        <begin position="1"/>
        <end position="18"/>
    </location>
</feature>
<dbReference type="PANTHER" id="PTHR11430:SF129">
    <property type="entry name" value="ODORANT-BINDING PROTEIN 2A-RELATED"/>
    <property type="match status" value="1"/>
</dbReference>